<organism evidence="5 6">
    <name type="scientific">Saccharothrix coeruleofusca</name>
    <dbReference type="NCBI Taxonomy" id="33919"/>
    <lineage>
        <taxon>Bacteria</taxon>
        <taxon>Bacillati</taxon>
        <taxon>Actinomycetota</taxon>
        <taxon>Actinomycetes</taxon>
        <taxon>Pseudonocardiales</taxon>
        <taxon>Pseudonocardiaceae</taxon>
        <taxon>Saccharothrix</taxon>
    </lineage>
</organism>
<gene>
    <name evidence="5" type="ORF">GCM10010185_30580</name>
</gene>
<keyword evidence="3" id="KW-0804">Transcription</keyword>
<name>A0A918ALY0_9PSEU</name>
<dbReference type="PANTHER" id="PTHR43436:SF1">
    <property type="entry name" value="TRANSCRIPTIONAL REGULATORY PROTEIN"/>
    <property type="match status" value="1"/>
</dbReference>
<dbReference type="PROSITE" id="PS00041">
    <property type="entry name" value="HTH_ARAC_FAMILY_1"/>
    <property type="match status" value="1"/>
</dbReference>
<dbReference type="InterPro" id="IPR009594">
    <property type="entry name" value="Tscrpt_reg_HTH_AraC_N"/>
</dbReference>
<sequence length="308" mass="33714">MSTRTREQNVRKLTELIAAHARGGSRALAGRIRVSRADGTSVPEHSITEPMLVILAQGSSRLLLDGHIHELVAGRFLLTGTNLSLMSQVVRASPQAPFLDVTFKLDSHAIAALLLELPATRTAGAVGRRSLSVAVGDADVRLLDAVVRMLQLLEHPDDIPVLAPLVEREILWRLLRGPHGDLVRQIGLVDRDVGHLNQAIQWIRTNYAAPMRIEDLARLAGMSTASFHRHFRVITTMSPLQFQKRIRLQEARALLVAGHGGDIARVAHLVGYGSPSQFSREYRRLFGAPPGQDAARFRVAADSYGEGA</sequence>
<evidence type="ECO:0000256" key="2">
    <source>
        <dbReference type="ARBA" id="ARBA00023125"/>
    </source>
</evidence>
<evidence type="ECO:0000256" key="3">
    <source>
        <dbReference type="ARBA" id="ARBA00023163"/>
    </source>
</evidence>
<dbReference type="SMART" id="SM00342">
    <property type="entry name" value="HTH_ARAC"/>
    <property type="match status" value="1"/>
</dbReference>
<accession>A0A918ALY0</accession>
<dbReference type="Proteomes" id="UP000639606">
    <property type="component" value="Unassembled WGS sequence"/>
</dbReference>
<dbReference type="SUPFAM" id="SSF46689">
    <property type="entry name" value="Homeodomain-like"/>
    <property type="match status" value="2"/>
</dbReference>
<dbReference type="Gene3D" id="1.10.10.60">
    <property type="entry name" value="Homeodomain-like"/>
    <property type="match status" value="2"/>
</dbReference>
<feature type="domain" description="HTH araC/xylS-type" evidence="4">
    <location>
        <begin position="197"/>
        <end position="296"/>
    </location>
</feature>
<evidence type="ECO:0000313" key="6">
    <source>
        <dbReference type="Proteomes" id="UP000639606"/>
    </source>
</evidence>
<dbReference type="InterPro" id="IPR018060">
    <property type="entry name" value="HTH_AraC"/>
</dbReference>
<dbReference type="EMBL" id="BMRG01000004">
    <property type="protein sequence ID" value="GGP55896.1"/>
    <property type="molecule type" value="Genomic_DNA"/>
</dbReference>
<evidence type="ECO:0000313" key="5">
    <source>
        <dbReference type="EMBL" id="GGP55896.1"/>
    </source>
</evidence>
<evidence type="ECO:0000256" key="1">
    <source>
        <dbReference type="ARBA" id="ARBA00023015"/>
    </source>
</evidence>
<reference evidence="5" key="2">
    <citation type="submission" date="2020-09" db="EMBL/GenBank/DDBJ databases">
        <authorList>
            <person name="Sun Q."/>
            <person name="Ohkuma M."/>
        </authorList>
    </citation>
    <scope>NUCLEOTIDE SEQUENCE</scope>
    <source>
        <strain evidence="5">JCM 3313</strain>
    </source>
</reference>
<dbReference type="AlphaFoldDB" id="A0A918ALY0"/>
<keyword evidence="2" id="KW-0238">DNA-binding</keyword>
<dbReference type="PANTHER" id="PTHR43436">
    <property type="entry name" value="ARAC-FAMILY TRANSCRIPTIONAL REGULATOR"/>
    <property type="match status" value="1"/>
</dbReference>
<dbReference type="InterPro" id="IPR009057">
    <property type="entry name" value="Homeodomain-like_sf"/>
</dbReference>
<dbReference type="GO" id="GO:0043565">
    <property type="term" value="F:sequence-specific DNA binding"/>
    <property type="evidence" value="ECO:0007669"/>
    <property type="project" value="InterPro"/>
</dbReference>
<comment type="caution">
    <text evidence="5">The sequence shown here is derived from an EMBL/GenBank/DDBJ whole genome shotgun (WGS) entry which is preliminary data.</text>
</comment>
<dbReference type="Pfam" id="PF12833">
    <property type="entry name" value="HTH_18"/>
    <property type="match status" value="1"/>
</dbReference>
<evidence type="ECO:0000259" key="4">
    <source>
        <dbReference type="PROSITE" id="PS01124"/>
    </source>
</evidence>
<dbReference type="Pfam" id="PF06719">
    <property type="entry name" value="AraC_N"/>
    <property type="match status" value="1"/>
</dbReference>
<keyword evidence="6" id="KW-1185">Reference proteome</keyword>
<dbReference type="GO" id="GO:0003700">
    <property type="term" value="F:DNA-binding transcription factor activity"/>
    <property type="evidence" value="ECO:0007669"/>
    <property type="project" value="InterPro"/>
</dbReference>
<reference evidence="5" key="1">
    <citation type="journal article" date="2014" name="Int. J. Syst. Evol. Microbiol.">
        <title>Complete genome sequence of Corynebacterium casei LMG S-19264T (=DSM 44701T), isolated from a smear-ripened cheese.</title>
        <authorList>
            <consortium name="US DOE Joint Genome Institute (JGI-PGF)"/>
            <person name="Walter F."/>
            <person name="Albersmeier A."/>
            <person name="Kalinowski J."/>
            <person name="Ruckert C."/>
        </authorList>
    </citation>
    <scope>NUCLEOTIDE SEQUENCE</scope>
    <source>
        <strain evidence="5">JCM 3313</strain>
    </source>
</reference>
<dbReference type="RefSeq" id="WP_189223858.1">
    <property type="nucleotide sequence ID" value="NZ_BMRG01000004.1"/>
</dbReference>
<dbReference type="InterPro" id="IPR018062">
    <property type="entry name" value="HTH_AraC-typ_CS"/>
</dbReference>
<keyword evidence="1" id="KW-0805">Transcription regulation</keyword>
<protein>
    <submittedName>
        <fullName evidence="5">AraC family transcriptional regulator</fullName>
    </submittedName>
</protein>
<proteinExistence type="predicted"/>
<dbReference type="PROSITE" id="PS01124">
    <property type="entry name" value="HTH_ARAC_FAMILY_2"/>
    <property type="match status" value="1"/>
</dbReference>